<evidence type="ECO:0000256" key="4">
    <source>
        <dbReference type="ARBA" id="ARBA00020049"/>
    </source>
</evidence>
<proteinExistence type="inferred from homology"/>
<comment type="similarity">
    <text evidence="2 13">Belongs to the CRISPR-associated exonuclease Cas4 family.</text>
</comment>
<gene>
    <name evidence="15" type="primary">cas4</name>
    <name evidence="15" type="ORF">FJV41_00895</name>
</gene>
<dbReference type="EMBL" id="VIFM01000002">
    <property type="protein sequence ID" value="TQF17934.1"/>
    <property type="molecule type" value="Genomic_DNA"/>
</dbReference>
<keyword evidence="12 13" id="KW-0464">Manganese</keyword>
<organism evidence="15 16">
    <name type="scientific">Myxococcus llanfairpwllgwyngyllgogerychwyrndrobwllllantysiliogogogochensis</name>
    <dbReference type="NCBI Taxonomy" id="2590453"/>
    <lineage>
        <taxon>Bacteria</taxon>
        <taxon>Pseudomonadati</taxon>
        <taxon>Myxococcota</taxon>
        <taxon>Myxococcia</taxon>
        <taxon>Myxococcales</taxon>
        <taxon>Cystobacterineae</taxon>
        <taxon>Myxococcaceae</taxon>
        <taxon>Myxococcus</taxon>
    </lineage>
</organism>
<keyword evidence="10 13" id="KW-0411">Iron-sulfur</keyword>
<evidence type="ECO:0000313" key="15">
    <source>
        <dbReference type="EMBL" id="TQF17934.1"/>
    </source>
</evidence>
<evidence type="ECO:0000256" key="12">
    <source>
        <dbReference type="ARBA" id="ARBA00023211"/>
    </source>
</evidence>
<comment type="function">
    <text evidence="13">CRISPR (clustered regularly interspaced short palindromic repeat) is an adaptive immune system that provides protection against mobile genetic elements (viruses, transposable elements and conjugative plasmids). CRISPR clusters contain sequences complementary to antecedent mobile elements and target invading nucleic acids. CRISPR clusters are transcribed and processed into CRISPR RNA (crRNA).</text>
</comment>
<keyword evidence="11 13" id="KW-0051">Antiviral defense</keyword>
<dbReference type="AlphaFoldDB" id="A0A540XB76"/>
<evidence type="ECO:0000256" key="9">
    <source>
        <dbReference type="ARBA" id="ARBA00023004"/>
    </source>
</evidence>
<dbReference type="GO" id="GO:0004527">
    <property type="term" value="F:exonuclease activity"/>
    <property type="evidence" value="ECO:0007669"/>
    <property type="project" value="UniProtKB-KW"/>
</dbReference>
<dbReference type="OrthoDB" id="9781776at2"/>
<keyword evidence="6 13" id="KW-0479">Metal-binding</keyword>
<dbReference type="GO" id="GO:0051607">
    <property type="term" value="P:defense response to virus"/>
    <property type="evidence" value="ECO:0007669"/>
    <property type="project" value="UniProtKB-KW"/>
</dbReference>
<comment type="cofactor">
    <cofactor evidence="1">
        <name>[4Fe-4S] cluster</name>
        <dbReference type="ChEBI" id="CHEBI:49883"/>
    </cofactor>
</comment>
<dbReference type="InterPro" id="IPR022765">
    <property type="entry name" value="Dna2/Cas4_DUF83"/>
</dbReference>
<evidence type="ECO:0000256" key="1">
    <source>
        <dbReference type="ARBA" id="ARBA00001966"/>
    </source>
</evidence>
<dbReference type="InterPro" id="IPR013343">
    <property type="entry name" value="CRISPR-assoc_prot_Cas4"/>
</dbReference>
<comment type="cofactor">
    <cofactor evidence="13">
        <name>iron-sulfur cluster</name>
        <dbReference type="ChEBI" id="CHEBI:30408"/>
    </cofactor>
</comment>
<dbReference type="NCBIfam" id="TIGR00372">
    <property type="entry name" value="cas4"/>
    <property type="match status" value="1"/>
</dbReference>
<comment type="cofactor">
    <cofactor evidence="13">
        <name>Mg(2+)</name>
        <dbReference type="ChEBI" id="CHEBI:18420"/>
    </cofactor>
    <cofactor evidence="13">
        <name>Mn(2+)</name>
        <dbReference type="ChEBI" id="CHEBI:29035"/>
    </cofactor>
    <text evidence="13">Mg(2+) or Mn(2+) required for ssDNA cleavage activity.</text>
</comment>
<comment type="caution">
    <text evidence="15">The sequence shown here is derived from an EMBL/GenBank/DDBJ whole genome shotgun (WGS) entry which is preliminary data.</text>
</comment>
<protein>
    <recommendedName>
        <fullName evidence="4 13">CRISPR-associated exonuclease Cas4</fullName>
        <ecNumber evidence="3 13">3.1.12.1</ecNumber>
    </recommendedName>
</protein>
<evidence type="ECO:0000256" key="8">
    <source>
        <dbReference type="ARBA" id="ARBA00022839"/>
    </source>
</evidence>
<dbReference type="GO" id="GO:0046872">
    <property type="term" value="F:metal ion binding"/>
    <property type="evidence" value="ECO:0007669"/>
    <property type="project" value="UniProtKB-KW"/>
</dbReference>
<keyword evidence="8 13" id="KW-0269">Exonuclease</keyword>
<dbReference type="EC" id="3.1.12.1" evidence="3 13"/>
<keyword evidence="7 13" id="KW-0378">Hydrolase</keyword>
<dbReference type="Gene3D" id="3.90.320.10">
    <property type="match status" value="1"/>
</dbReference>
<dbReference type="RefSeq" id="WP_141640450.1">
    <property type="nucleotide sequence ID" value="NZ_VIFM01000002.1"/>
</dbReference>
<keyword evidence="16" id="KW-1185">Reference proteome</keyword>
<evidence type="ECO:0000256" key="11">
    <source>
        <dbReference type="ARBA" id="ARBA00023118"/>
    </source>
</evidence>
<evidence type="ECO:0000256" key="3">
    <source>
        <dbReference type="ARBA" id="ARBA00012768"/>
    </source>
</evidence>
<evidence type="ECO:0000256" key="10">
    <source>
        <dbReference type="ARBA" id="ARBA00023014"/>
    </source>
</evidence>
<keyword evidence="5 13" id="KW-0540">Nuclease</keyword>
<accession>A0A540XB76</accession>
<name>A0A540XB76_9BACT</name>
<evidence type="ECO:0000256" key="7">
    <source>
        <dbReference type="ARBA" id="ARBA00022801"/>
    </source>
</evidence>
<dbReference type="GO" id="GO:0051536">
    <property type="term" value="F:iron-sulfur cluster binding"/>
    <property type="evidence" value="ECO:0007669"/>
    <property type="project" value="UniProtKB-KW"/>
</dbReference>
<reference evidence="15 16" key="1">
    <citation type="submission" date="2019-06" db="EMBL/GenBank/DDBJ databases">
        <authorList>
            <person name="Livingstone P."/>
            <person name="Whitworth D."/>
        </authorList>
    </citation>
    <scope>NUCLEOTIDE SEQUENCE [LARGE SCALE GENOMIC DNA]</scope>
    <source>
        <strain evidence="15 16">AM401</strain>
    </source>
</reference>
<dbReference type="InterPro" id="IPR051827">
    <property type="entry name" value="Cas4_exonuclease"/>
</dbReference>
<evidence type="ECO:0000256" key="5">
    <source>
        <dbReference type="ARBA" id="ARBA00022722"/>
    </source>
</evidence>
<dbReference type="InterPro" id="IPR011604">
    <property type="entry name" value="PDDEXK-like_dom_sf"/>
</dbReference>
<evidence type="ECO:0000313" key="16">
    <source>
        <dbReference type="Proteomes" id="UP000315369"/>
    </source>
</evidence>
<evidence type="ECO:0000259" key="14">
    <source>
        <dbReference type="Pfam" id="PF01930"/>
    </source>
</evidence>
<dbReference type="Pfam" id="PF01930">
    <property type="entry name" value="Cas_Cas4"/>
    <property type="match status" value="1"/>
</dbReference>
<evidence type="ECO:0000256" key="2">
    <source>
        <dbReference type="ARBA" id="ARBA00009189"/>
    </source>
</evidence>
<evidence type="ECO:0000256" key="13">
    <source>
        <dbReference type="RuleBase" id="RU365022"/>
    </source>
</evidence>
<keyword evidence="9 13" id="KW-0408">Iron</keyword>
<dbReference type="Proteomes" id="UP000315369">
    <property type="component" value="Unassembled WGS sequence"/>
</dbReference>
<evidence type="ECO:0000256" key="6">
    <source>
        <dbReference type="ARBA" id="ARBA00022723"/>
    </source>
</evidence>
<dbReference type="PANTHER" id="PTHR36531">
    <property type="entry name" value="CRISPR-ASSOCIATED EXONUCLEASE CAS4"/>
    <property type="match status" value="1"/>
</dbReference>
<dbReference type="PANTHER" id="PTHR36531:SF6">
    <property type="entry name" value="DNA REPLICATION ATP-DEPENDENT HELICASE_NUCLEASE DNA2"/>
    <property type="match status" value="1"/>
</dbReference>
<feature type="domain" description="DUF83" evidence="14">
    <location>
        <begin position="12"/>
        <end position="192"/>
    </location>
</feature>
<sequence length="215" mass="24372">MSDTRETWVALSALQHLLFCERQAALIHVEQLWREDVNTALGRLLHERVDLPGHDARPGRRVARAVRLGCSRLRLTGRADLVEYHPDPASPTGWRPYPVEVKRGRRKSHDADAVQLCAQALCLEEMHGVAVPEGALFYGAQHRRQAVSFDVRLRARTEEAIARMHELLERRDVPVVPKAPKCESCSLEPLCLPHVTAGQRRVAEHLRRMVESVDL</sequence>